<evidence type="ECO:0000313" key="2">
    <source>
        <dbReference type="Proteomes" id="UP000051966"/>
    </source>
</evidence>
<comment type="caution">
    <text evidence="1">The sequence shown here is derived from an EMBL/GenBank/DDBJ whole genome shotgun (WGS) entry which is preliminary data.</text>
</comment>
<evidence type="ECO:0000313" key="1">
    <source>
        <dbReference type="EMBL" id="KRM03941.1"/>
    </source>
</evidence>
<organism evidence="1 2">
    <name type="scientific">Lentilactobacillus farraginis DSM 18382 = JCM 14108</name>
    <dbReference type="NCBI Taxonomy" id="1423743"/>
    <lineage>
        <taxon>Bacteria</taxon>
        <taxon>Bacillati</taxon>
        <taxon>Bacillota</taxon>
        <taxon>Bacilli</taxon>
        <taxon>Lactobacillales</taxon>
        <taxon>Lactobacillaceae</taxon>
        <taxon>Lentilactobacillus</taxon>
    </lineage>
</organism>
<dbReference type="EMBL" id="AZFY01000122">
    <property type="protein sequence ID" value="KRM03941.1"/>
    <property type="molecule type" value="Genomic_DNA"/>
</dbReference>
<keyword evidence="2" id="KW-1185">Reference proteome</keyword>
<accession>A0A0R1VFB9</accession>
<protein>
    <submittedName>
        <fullName evidence="1">Uncharacterized protein</fullName>
    </submittedName>
</protein>
<proteinExistence type="predicted"/>
<sequence>MRRTIMTSAKIFQVNNVKGIYLPAEDLIGQKSRATSLSEKDGYFFKLIAENDQTLNRFYPLKDWHLSGLSGPAFVDIGNSLPIKPDLEADSYIGSVSDRDNWILNHFIRQYYGKA</sequence>
<reference evidence="1 2" key="1">
    <citation type="journal article" date="2015" name="Genome Announc.">
        <title>Expanding the biotechnology potential of lactobacilli through comparative genomics of 213 strains and associated genera.</title>
        <authorList>
            <person name="Sun Z."/>
            <person name="Harris H.M."/>
            <person name="McCann A."/>
            <person name="Guo C."/>
            <person name="Argimon S."/>
            <person name="Zhang W."/>
            <person name="Yang X."/>
            <person name="Jeffery I.B."/>
            <person name="Cooney J.C."/>
            <person name="Kagawa T.F."/>
            <person name="Liu W."/>
            <person name="Song Y."/>
            <person name="Salvetti E."/>
            <person name="Wrobel A."/>
            <person name="Rasinkangas P."/>
            <person name="Parkhill J."/>
            <person name="Rea M.C."/>
            <person name="O'Sullivan O."/>
            <person name="Ritari J."/>
            <person name="Douillard F.P."/>
            <person name="Paul Ross R."/>
            <person name="Yang R."/>
            <person name="Briner A.E."/>
            <person name="Felis G.E."/>
            <person name="de Vos W.M."/>
            <person name="Barrangou R."/>
            <person name="Klaenhammer T.R."/>
            <person name="Caufield P.W."/>
            <person name="Cui Y."/>
            <person name="Zhang H."/>
            <person name="O'Toole P.W."/>
        </authorList>
    </citation>
    <scope>NUCLEOTIDE SEQUENCE [LARGE SCALE GENOMIC DNA]</scope>
    <source>
        <strain evidence="1 2">DSM 18382</strain>
    </source>
</reference>
<name>A0A0R1VFB9_9LACO</name>
<dbReference type="Proteomes" id="UP000051966">
    <property type="component" value="Unassembled WGS sequence"/>
</dbReference>
<gene>
    <name evidence="1" type="ORF">FD41_GL000978</name>
</gene>
<dbReference type="AlphaFoldDB" id="A0A0R1VFB9"/>
<dbReference type="PATRIC" id="fig|1423743.5.peg.1011"/>